<dbReference type="AlphaFoldDB" id="A0A0V0RAF0"/>
<sequence>MVLLLLDMAQNMALITGLMERNLGNSATGKCGIAMEPSYPVKIGQNPPNPGPSPPSPIKPPQ</sequence>
<dbReference type="Proteomes" id="UP000054630">
    <property type="component" value="Unassembled WGS sequence"/>
</dbReference>
<keyword evidence="3" id="KW-1185">Reference proteome</keyword>
<dbReference type="EMBL" id="JYDL01002099">
    <property type="protein sequence ID" value="KRX11479.1"/>
    <property type="molecule type" value="Genomic_DNA"/>
</dbReference>
<feature type="compositionally biased region" description="Pro residues" evidence="1">
    <location>
        <begin position="47"/>
        <end position="62"/>
    </location>
</feature>
<accession>A0A0V0RAF0</accession>
<protein>
    <submittedName>
        <fullName evidence="2">Uncharacterized protein</fullName>
    </submittedName>
</protein>
<evidence type="ECO:0000313" key="3">
    <source>
        <dbReference type="Proteomes" id="UP000054630"/>
    </source>
</evidence>
<dbReference type="OrthoDB" id="10253408at2759"/>
<name>A0A0V0RAF0_9BILA</name>
<evidence type="ECO:0000256" key="1">
    <source>
        <dbReference type="SAM" id="MobiDB-lite"/>
    </source>
</evidence>
<evidence type="ECO:0000313" key="2">
    <source>
        <dbReference type="EMBL" id="KRX11479.1"/>
    </source>
</evidence>
<organism evidence="2 3">
    <name type="scientific">Trichinella nelsoni</name>
    <dbReference type="NCBI Taxonomy" id="6336"/>
    <lineage>
        <taxon>Eukaryota</taxon>
        <taxon>Metazoa</taxon>
        <taxon>Ecdysozoa</taxon>
        <taxon>Nematoda</taxon>
        <taxon>Enoplea</taxon>
        <taxon>Dorylaimia</taxon>
        <taxon>Trichinellida</taxon>
        <taxon>Trichinellidae</taxon>
        <taxon>Trichinella</taxon>
    </lineage>
</organism>
<proteinExistence type="predicted"/>
<reference evidence="2 3" key="1">
    <citation type="submission" date="2015-01" db="EMBL/GenBank/DDBJ databases">
        <title>Evolution of Trichinella species and genotypes.</title>
        <authorList>
            <person name="Korhonen P.K."/>
            <person name="Edoardo P."/>
            <person name="Giuseppe L.R."/>
            <person name="Gasser R.B."/>
        </authorList>
    </citation>
    <scope>NUCLEOTIDE SEQUENCE [LARGE SCALE GENOMIC DNA]</scope>
    <source>
        <strain evidence="2">ISS37</strain>
    </source>
</reference>
<dbReference type="STRING" id="6336.A0A0V0RAF0"/>
<feature type="non-terminal residue" evidence="2">
    <location>
        <position position="62"/>
    </location>
</feature>
<comment type="caution">
    <text evidence="2">The sequence shown here is derived from an EMBL/GenBank/DDBJ whole genome shotgun (WGS) entry which is preliminary data.</text>
</comment>
<feature type="region of interest" description="Disordered" evidence="1">
    <location>
        <begin position="38"/>
        <end position="62"/>
    </location>
</feature>
<gene>
    <name evidence="2" type="ORF">T07_13158</name>
</gene>